<proteinExistence type="predicted"/>
<dbReference type="OrthoDB" id="10022495at2759"/>
<reference evidence="1" key="1">
    <citation type="submission" date="2020-06" db="EMBL/GenBank/DDBJ databases">
        <title>Draft genome of Bugula neritina, a colonial animal packing powerful symbionts and potential medicines.</title>
        <authorList>
            <person name="Rayko M."/>
        </authorList>
    </citation>
    <scope>NUCLEOTIDE SEQUENCE [LARGE SCALE GENOMIC DNA]</scope>
    <source>
        <strain evidence="1">Kwan_BN1</strain>
    </source>
</reference>
<comment type="caution">
    <text evidence="1">The sequence shown here is derived from an EMBL/GenBank/DDBJ whole genome shotgun (WGS) entry which is preliminary data.</text>
</comment>
<dbReference type="EMBL" id="VXIV02000914">
    <property type="protein sequence ID" value="KAF6035211.1"/>
    <property type="molecule type" value="Genomic_DNA"/>
</dbReference>
<dbReference type="Proteomes" id="UP000593567">
    <property type="component" value="Unassembled WGS sequence"/>
</dbReference>
<dbReference type="AlphaFoldDB" id="A0A7J7KBK5"/>
<gene>
    <name evidence="1" type="ORF">EB796_006477</name>
</gene>
<evidence type="ECO:0000313" key="1">
    <source>
        <dbReference type="EMBL" id="KAF6035211.1"/>
    </source>
</evidence>
<keyword evidence="2" id="KW-1185">Reference proteome</keyword>
<protein>
    <submittedName>
        <fullName evidence="1">Uncharacterized protein</fullName>
    </submittedName>
</protein>
<evidence type="ECO:0000313" key="2">
    <source>
        <dbReference type="Proteomes" id="UP000593567"/>
    </source>
</evidence>
<sequence>MVLIRNNVQKESTYGWYPSQVNVYENPRAKHGYDKECLFRHWESQLHYTNPNGVKSVTPPTCKASLRSTLGLEVPKRLYPRLRYQSCC</sequence>
<accession>A0A7J7KBK5</accession>
<organism evidence="1 2">
    <name type="scientific">Bugula neritina</name>
    <name type="common">Brown bryozoan</name>
    <name type="synonym">Sertularia neritina</name>
    <dbReference type="NCBI Taxonomy" id="10212"/>
    <lineage>
        <taxon>Eukaryota</taxon>
        <taxon>Metazoa</taxon>
        <taxon>Spiralia</taxon>
        <taxon>Lophotrochozoa</taxon>
        <taxon>Bryozoa</taxon>
        <taxon>Gymnolaemata</taxon>
        <taxon>Cheilostomatida</taxon>
        <taxon>Flustrina</taxon>
        <taxon>Buguloidea</taxon>
        <taxon>Bugulidae</taxon>
        <taxon>Bugula</taxon>
    </lineage>
</organism>
<name>A0A7J7KBK5_BUGNE</name>